<dbReference type="AlphaFoldDB" id="A0A0A9ASK4"/>
<reference evidence="1" key="2">
    <citation type="journal article" date="2015" name="Data Brief">
        <title>Shoot transcriptome of the giant reed, Arundo donax.</title>
        <authorList>
            <person name="Barrero R.A."/>
            <person name="Guerrero F.D."/>
            <person name="Moolhuijzen P."/>
            <person name="Goolsby J.A."/>
            <person name="Tidwell J."/>
            <person name="Bellgard S.E."/>
            <person name="Bellgard M.I."/>
        </authorList>
    </citation>
    <scope>NUCLEOTIDE SEQUENCE</scope>
    <source>
        <tissue evidence="1">Shoot tissue taken approximately 20 cm above the soil surface</tissue>
    </source>
</reference>
<dbReference type="EMBL" id="GBRH01243809">
    <property type="protein sequence ID" value="JAD54086.1"/>
    <property type="molecule type" value="Transcribed_RNA"/>
</dbReference>
<proteinExistence type="predicted"/>
<reference evidence="1" key="1">
    <citation type="submission" date="2014-09" db="EMBL/GenBank/DDBJ databases">
        <authorList>
            <person name="Magalhaes I.L.F."/>
            <person name="Oliveira U."/>
            <person name="Santos F.R."/>
            <person name="Vidigal T.H.D.A."/>
            <person name="Brescovit A.D."/>
            <person name="Santos A.J."/>
        </authorList>
    </citation>
    <scope>NUCLEOTIDE SEQUENCE</scope>
    <source>
        <tissue evidence="1">Shoot tissue taken approximately 20 cm above the soil surface</tissue>
    </source>
</reference>
<evidence type="ECO:0000313" key="1">
    <source>
        <dbReference type="EMBL" id="JAD54086.1"/>
    </source>
</evidence>
<name>A0A0A9ASK4_ARUDO</name>
<protein>
    <submittedName>
        <fullName evidence="1">Uncharacterized protein</fullName>
    </submittedName>
</protein>
<sequence>MLLYLAERLACHKVIRMAMVGQIPMSQI</sequence>
<organism evidence="1">
    <name type="scientific">Arundo donax</name>
    <name type="common">Giant reed</name>
    <name type="synonym">Donax arundinaceus</name>
    <dbReference type="NCBI Taxonomy" id="35708"/>
    <lineage>
        <taxon>Eukaryota</taxon>
        <taxon>Viridiplantae</taxon>
        <taxon>Streptophyta</taxon>
        <taxon>Embryophyta</taxon>
        <taxon>Tracheophyta</taxon>
        <taxon>Spermatophyta</taxon>
        <taxon>Magnoliopsida</taxon>
        <taxon>Liliopsida</taxon>
        <taxon>Poales</taxon>
        <taxon>Poaceae</taxon>
        <taxon>PACMAD clade</taxon>
        <taxon>Arundinoideae</taxon>
        <taxon>Arundineae</taxon>
        <taxon>Arundo</taxon>
    </lineage>
</organism>
<accession>A0A0A9ASK4</accession>